<feature type="compositionally biased region" description="Pro residues" evidence="1">
    <location>
        <begin position="22"/>
        <end position="31"/>
    </location>
</feature>
<dbReference type="EMBL" id="VSSQ01043381">
    <property type="protein sequence ID" value="MPM97054.1"/>
    <property type="molecule type" value="Genomic_DNA"/>
</dbReference>
<accession>A0A645E5H3</accession>
<gene>
    <name evidence="2" type="ORF">SDC9_144227</name>
</gene>
<organism evidence="2">
    <name type="scientific">bioreactor metagenome</name>
    <dbReference type="NCBI Taxonomy" id="1076179"/>
    <lineage>
        <taxon>unclassified sequences</taxon>
        <taxon>metagenomes</taxon>
        <taxon>ecological metagenomes</taxon>
    </lineage>
</organism>
<comment type="caution">
    <text evidence="2">The sequence shown here is derived from an EMBL/GenBank/DDBJ whole genome shotgun (WGS) entry which is preliminary data.</text>
</comment>
<reference evidence="2" key="1">
    <citation type="submission" date="2019-08" db="EMBL/GenBank/DDBJ databases">
        <authorList>
            <person name="Kucharzyk K."/>
            <person name="Murdoch R.W."/>
            <person name="Higgins S."/>
            <person name="Loffler F."/>
        </authorList>
    </citation>
    <scope>NUCLEOTIDE SEQUENCE</scope>
</reference>
<evidence type="ECO:0000256" key="1">
    <source>
        <dbReference type="SAM" id="MobiDB-lite"/>
    </source>
</evidence>
<name>A0A645E5H3_9ZZZZ</name>
<sequence>MEPPPTGQIKAGGQGLAGVAPPVQPLPPQPQHHPLIRLRRINHRPVNLVARHQQQIPRAEEIGHTLHHISHLAAQQKDDLVKFVIVVLQRLRAGVLQVKQTKILQKISPLIRFQSLRHGPFPLPVINQRNAPSPRPPDGAGRQVYIKTAAKLPLLSYRTFCTSATTIVPKRCNSMRHLFLILTWRTPLNPATASAILFKYR</sequence>
<feature type="region of interest" description="Disordered" evidence="1">
    <location>
        <begin position="1"/>
        <end position="32"/>
    </location>
</feature>
<protein>
    <submittedName>
        <fullName evidence="2">Uncharacterized protein</fullName>
    </submittedName>
</protein>
<dbReference type="AlphaFoldDB" id="A0A645E5H3"/>
<proteinExistence type="predicted"/>
<evidence type="ECO:0000313" key="2">
    <source>
        <dbReference type="EMBL" id="MPM97054.1"/>
    </source>
</evidence>